<dbReference type="AlphaFoldDB" id="A0A9N9GWJ6"/>
<keyword evidence="2" id="KW-1185">Reference proteome</keyword>
<proteinExistence type="predicted"/>
<accession>A0A9N9GWJ6</accession>
<organism evidence="1 2">
    <name type="scientific">Funneliformis mosseae</name>
    <name type="common">Endomycorrhizal fungus</name>
    <name type="synonym">Glomus mosseae</name>
    <dbReference type="NCBI Taxonomy" id="27381"/>
    <lineage>
        <taxon>Eukaryota</taxon>
        <taxon>Fungi</taxon>
        <taxon>Fungi incertae sedis</taxon>
        <taxon>Mucoromycota</taxon>
        <taxon>Glomeromycotina</taxon>
        <taxon>Glomeromycetes</taxon>
        <taxon>Glomerales</taxon>
        <taxon>Glomeraceae</taxon>
        <taxon>Funneliformis</taxon>
    </lineage>
</organism>
<evidence type="ECO:0000313" key="1">
    <source>
        <dbReference type="EMBL" id="CAG8639631.1"/>
    </source>
</evidence>
<protein>
    <submittedName>
        <fullName evidence="1">6714_t:CDS:1</fullName>
    </submittedName>
</protein>
<dbReference type="Proteomes" id="UP000789375">
    <property type="component" value="Unassembled WGS sequence"/>
</dbReference>
<sequence>KIEDLNNMPVQDMLVHLHNDMFSHINQILVNGGPANPSNEEGNN</sequence>
<gene>
    <name evidence="1" type="ORF">FMOSSE_LOCUS10917</name>
</gene>
<name>A0A9N9GWJ6_FUNMO</name>
<reference evidence="1" key="1">
    <citation type="submission" date="2021-06" db="EMBL/GenBank/DDBJ databases">
        <authorList>
            <person name="Kallberg Y."/>
            <person name="Tangrot J."/>
            <person name="Rosling A."/>
        </authorList>
    </citation>
    <scope>NUCLEOTIDE SEQUENCE</scope>
    <source>
        <strain evidence="1">87-6 pot B 2015</strain>
    </source>
</reference>
<feature type="non-terminal residue" evidence="1">
    <location>
        <position position="1"/>
    </location>
</feature>
<comment type="caution">
    <text evidence="1">The sequence shown here is derived from an EMBL/GenBank/DDBJ whole genome shotgun (WGS) entry which is preliminary data.</text>
</comment>
<evidence type="ECO:0000313" key="2">
    <source>
        <dbReference type="Proteomes" id="UP000789375"/>
    </source>
</evidence>
<dbReference type="EMBL" id="CAJVPP010003899">
    <property type="protein sequence ID" value="CAG8639631.1"/>
    <property type="molecule type" value="Genomic_DNA"/>
</dbReference>